<dbReference type="EMBL" id="MKJU01000027">
    <property type="protein sequence ID" value="OHU89944.1"/>
    <property type="molecule type" value="Genomic_DNA"/>
</dbReference>
<dbReference type="OrthoDB" id="6306499at2"/>
<dbReference type="SUPFAM" id="SSF69754">
    <property type="entry name" value="Ribosome binding protein Y (YfiA homologue)"/>
    <property type="match status" value="1"/>
</dbReference>
<sequence>MKLKLSIKDKTVTAAMKVKLSKLVTMQLQKYVLNIRTVELQIDDVTSRQHGLIKQCRLKLQLPGLPSIMLKAKGNNTLQAIKRALENGQKILAQKYAIAH</sequence>
<dbReference type="RefSeq" id="WP_070985911.1">
    <property type="nucleotide sequence ID" value="NZ_MKJU01000027.1"/>
</dbReference>
<comment type="caution">
    <text evidence="1">The sequence shown here is derived from an EMBL/GenBank/DDBJ whole genome shotgun (WGS) entry which is preliminary data.</text>
</comment>
<organism evidence="1 2">
    <name type="scientific">Pseudoalteromonas amylolytica</name>
    <dbReference type="NCBI Taxonomy" id="1859457"/>
    <lineage>
        <taxon>Bacteria</taxon>
        <taxon>Pseudomonadati</taxon>
        <taxon>Pseudomonadota</taxon>
        <taxon>Gammaproteobacteria</taxon>
        <taxon>Alteromonadales</taxon>
        <taxon>Pseudoalteromonadaceae</taxon>
        <taxon>Pseudoalteromonas</taxon>
    </lineage>
</organism>
<name>A0A1S1MTH4_9GAMM</name>
<dbReference type="STRING" id="1859457.BET10_14230"/>
<dbReference type="InterPro" id="IPR036567">
    <property type="entry name" value="RHF-like"/>
</dbReference>
<dbReference type="Gene3D" id="3.30.160.100">
    <property type="entry name" value="Ribosome hibernation promotion factor-like"/>
    <property type="match status" value="1"/>
</dbReference>
<dbReference type="Proteomes" id="UP000179786">
    <property type="component" value="Unassembled WGS sequence"/>
</dbReference>
<protein>
    <submittedName>
        <fullName evidence="1">Uncharacterized protein</fullName>
    </submittedName>
</protein>
<dbReference type="AlphaFoldDB" id="A0A1S1MTH4"/>
<keyword evidence="2" id="KW-1185">Reference proteome</keyword>
<evidence type="ECO:0000313" key="1">
    <source>
        <dbReference type="EMBL" id="OHU89944.1"/>
    </source>
</evidence>
<reference evidence="1 2" key="1">
    <citation type="submission" date="2016-09" db="EMBL/GenBank/DDBJ databases">
        <title>Pseudoalteromonas amylolytica sp. nov., isolated from the surface seawater.</title>
        <authorList>
            <person name="Wu Y.-H."/>
            <person name="Cheng H."/>
            <person name="Jin X.-B."/>
            <person name="Wang C.-S."/>
            <person name="Xu X.-W."/>
        </authorList>
    </citation>
    <scope>NUCLEOTIDE SEQUENCE [LARGE SCALE GENOMIC DNA]</scope>
    <source>
        <strain evidence="1 2">JW1</strain>
    </source>
</reference>
<proteinExistence type="predicted"/>
<evidence type="ECO:0000313" key="2">
    <source>
        <dbReference type="Proteomes" id="UP000179786"/>
    </source>
</evidence>
<accession>A0A1S1MTH4</accession>
<gene>
    <name evidence="1" type="ORF">BET10_14230</name>
</gene>